<keyword evidence="4 6" id="KW-1133">Transmembrane helix</keyword>
<organism evidence="9 10">
    <name type="scientific">Armadillidium nasatum</name>
    <dbReference type="NCBI Taxonomy" id="96803"/>
    <lineage>
        <taxon>Eukaryota</taxon>
        <taxon>Metazoa</taxon>
        <taxon>Ecdysozoa</taxon>
        <taxon>Arthropoda</taxon>
        <taxon>Crustacea</taxon>
        <taxon>Multicrustacea</taxon>
        <taxon>Malacostraca</taxon>
        <taxon>Eumalacostraca</taxon>
        <taxon>Peracarida</taxon>
        <taxon>Isopoda</taxon>
        <taxon>Oniscidea</taxon>
        <taxon>Crinocheta</taxon>
        <taxon>Armadillidiidae</taxon>
        <taxon>Armadillidium</taxon>
    </lineage>
</organism>
<dbReference type="Proteomes" id="UP000326759">
    <property type="component" value="Unassembled WGS sequence"/>
</dbReference>
<evidence type="ECO:0000259" key="7">
    <source>
        <dbReference type="Pfam" id="PF04884"/>
    </source>
</evidence>
<dbReference type="AlphaFoldDB" id="A0A5N5SV04"/>
<accession>A0A5N5SV04</accession>
<feature type="domain" description="Protein root UVB sensitive/RUS" evidence="7">
    <location>
        <begin position="53"/>
        <end position="288"/>
    </location>
</feature>
<dbReference type="PANTHER" id="PTHR12770:SF31">
    <property type="entry name" value="RUS FAMILY MEMBER 1"/>
    <property type="match status" value="1"/>
</dbReference>
<evidence type="ECO:0000313" key="10">
    <source>
        <dbReference type="Proteomes" id="UP000326759"/>
    </source>
</evidence>
<protein>
    <submittedName>
        <fullName evidence="9">RUS1 family protein</fullName>
    </submittedName>
</protein>
<evidence type="ECO:0000256" key="2">
    <source>
        <dbReference type="ARBA" id="ARBA00007558"/>
    </source>
</evidence>
<dbReference type="EMBL" id="SEYY01019650">
    <property type="protein sequence ID" value="KAB7498044.1"/>
    <property type="molecule type" value="Genomic_DNA"/>
</dbReference>
<keyword evidence="10" id="KW-1185">Reference proteome</keyword>
<dbReference type="InterPro" id="IPR054549">
    <property type="entry name" value="UVB_sens_RUS_dom"/>
</dbReference>
<evidence type="ECO:0000256" key="3">
    <source>
        <dbReference type="ARBA" id="ARBA00022692"/>
    </source>
</evidence>
<evidence type="ECO:0000259" key="8">
    <source>
        <dbReference type="Pfam" id="PF24160"/>
    </source>
</evidence>
<evidence type="ECO:0000256" key="1">
    <source>
        <dbReference type="ARBA" id="ARBA00004370"/>
    </source>
</evidence>
<dbReference type="InterPro" id="IPR006968">
    <property type="entry name" value="RUS_fam"/>
</dbReference>
<feature type="transmembrane region" description="Helical" evidence="6">
    <location>
        <begin position="167"/>
        <end position="186"/>
    </location>
</feature>
<dbReference type="PANTHER" id="PTHR12770">
    <property type="entry name" value="RUS1 FAMILY PROTEIN C16ORF58"/>
    <property type="match status" value="1"/>
</dbReference>
<evidence type="ECO:0000313" key="9">
    <source>
        <dbReference type="EMBL" id="KAB7498044.1"/>
    </source>
</evidence>
<feature type="domain" description="Root UVB sensitive protein C-terminal" evidence="8">
    <location>
        <begin position="298"/>
        <end position="455"/>
    </location>
</feature>
<comment type="similarity">
    <text evidence="2">Belongs to the RUS1 family.</text>
</comment>
<evidence type="ECO:0000256" key="4">
    <source>
        <dbReference type="ARBA" id="ARBA00022989"/>
    </source>
</evidence>
<dbReference type="InterPro" id="IPR055412">
    <property type="entry name" value="UVB_sens_C"/>
</dbReference>
<gene>
    <name evidence="9" type="ORF">Anas_07162</name>
</gene>
<dbReference type="GO" id="GO:0016020">
    <property type="term" value="C:membrane"/>
    <property type="evidence" value="ECO:0007669"/>
    <property type="project" value="UniProtKB-SubCell"/>
</dbReference>
<keyword evidence="3 6" id="KW-0812">Transmembrane</keyword>
<comment type="caution">
    <text evidence="9">The sequence shown here is derived from an EMBL/GenBank/DDBJ whole genome shotgun (WGS) entry which is preliminary data.</text>
</comment>
<feature type="transmembrane region" description="Helical" evidence="6">
    <location>
        <begin position="245"/>
        <end position="263"/>
    </location>
</feature>
<proteinExistence type="inferred from homology"/>
<comment type="subcellular location">
    <subcellularLocation>
        <location evidence="1">Membrane</location>
    </subcellularLocation>
</comment>
<reference evidence="9 10" key="1">
    <citation type="journal article" date="2019" name="PLoS Biol.">
        <title>Sex chromosomes control vertical transmission of feminizing Wolbachia symbionts in an isopod.</title>
        <authorList>
            <person name="Becking T."/>
            <person name="Chebbi M.A."/>
            <person name="Giraud I."/>
            <person name="Moumen B."/>
            <person name="Laverre T."/>
            <person name="Caubet Y."/>
            <person name="Peccoud J."/>
            <person name="Gilbert C."/>
            <person name="Cordaux R."/>
        </authorList>
    </citation>
    <scope>NUCLEOTIDE SEQUENCE [LARGE SCALE GENOMIC DNA]</scope>
    <source>
        <strain evidence="9">ANa2</strain>
        <tissue evidence="9">Whole body excluding digestive tract and cuticle</tissue>
    </source>
</reference>
<sequence>MSENNVIQYIQKKGHEETNIGLTIYSKKCAVSFESSFSNPNSENYFQSVSWRRKFLFWLKEIFLPQGYPHSVSPDYLHYQIWDSLQVTYCSNLAGALSLHSTLVGIGVGQENASPLAAAISWLTKDGAGMISSITFAYYKGSELDYNSKQWRLFADIINDGAHFVRLLAPFLPFPFLLVLCCSSIMNSLVGVAGGATRASLIQHQALCNNMADVSAKDGSQETLVNLAGLITSLTLLPVLTSSPIITWATFLLLVCLHVFTNFKAMRSLHMKTLNRPRLLQIFHSYVRDLSVPDVEITNENEPLFLGPAFIQSYLTDDFKLEGGVSVNYIKENFYNEEDVFNQLILNQASDFEQTNYMVFLNSKSSKFYILYHETAKNEDIIESFWASFLCAVNLNQRKDTLLENFKIENYVNSSDLLIKSKKKAKESMGTLILLLQEKGWLTDPLRLNIGDWKLGGKKYV</sequence>
<name>A0A5N5SV04_9CRUS</name>
<keyword evidence="5 6" id="KW-0472">Membrane</keyword>
<evidence type="ECO:0000256" key="6">
    <source>
        <dbReference type="SAM" id="Phobius"/>
    </source>
</evidence>
<dbReference type="OrthoDB" id="364779at2759"/>
<evidence type="ECO:0000256" key="5">
    <source>
        <dbReference type="ARBA" id="ARBA00023136"/>
    </source>
</evidence>
<dbReference type="Pfam" id="PF24160">
    <property type="entry name" value="UVB_sens_C"/>
    <property type="match status" value="1"/>
</dbReference>
<dbReference type="Pfam" id="PF04884">
    <property type="entry name" value="UVB_sens_prot"/>
    <property type="match status" value="1"/>
</dbReference>